<evidence type="ECO:0000256" key="3">
    <source>
        <dbReference type="ARBA" id="ARBA00022475"/>
    </source>
</evidence>
<evidence type="ECO:0000256" key="6">
    <source>
        <dbReference type="ARBA" id="ARBA00023136"/>
    </source>
</evidence>
<dbReference type="PANTHER" id="PTHR43163:SF6">
    <property type="entry name" value="DIPEPTIDE TRANSPORT SYSTEM PERMEASE PROTEIN DPPB-RELATED"/>
    <property type="match status" value="1"/>
</dbReference>
<gene>
    <name evidence="9" type="primary">gsiC</name>
    <name evidence="9" type="ORF">LOKVESSMR4R_01546</name>
</gene>
<keyword evidence="10" id="KW-1185">Reference proteome</keyword>
<comment type="similarity">
    <text evidence="7">Belongs to the binding-protein-dependent transport system permease family.</text>
</comment>
<feature type="transmembrane region" description="Helical" evidence="7">
    <location>
        <begin position="133"/>
        <end position="155"/>
    </location>
</feature>
<evidence type="ECO:0000256" key="4">
    <source>
        <dbReference type="ARBA" id="ARBA00022692"/>
    </source>
</evidence>
<keyword evidence="6 7" id="KW-0472">Membrane</keyword>
<dbReference type="GO" id="GO:0005886">
    <property type="term" value="C:plasma membrane"/>
    <property type="evidence" value="ECO:0007669"/>
    <property type="project" value="UniProtKB-SubCell"/>
</dbReference>
<dbReference type="Proteomes" id="UP000195273">
    <property type="component" value="Chromosome"/>
</dbReference>
<protein>
    <submittedName>
        <fullName evidence="9">Glutathione transport system permease protein GsiC</fullName>
    </submittedName>
</protein>
<feature type="transmembrane region" description="Helical" evidence="7">
    <location>
        <begin position="263"/>
        <end position="294"/>
    </location>
</feature>
<feature type="transmembrane region" description="Helical" evidence="7">
    <location>
        <begin position="43"/>
        <end position="64"/>
    </location>
</feature>
<name>A0A1Y0EBX0_9RHOB</name>
<dbReference type="PROSITE" id="PS50928">
    <property type="entry name" value="ABC_TM1"/>
    <property type="match status" value="1"/>
</dbReference>
<evidence type="ECO:0000313" key="9">
    <source>
        <dbReference type="EMBL" id="ARU00862.1"/>
    </source>
</evidence>
<feature type="transmembrane region" description="Helical" evidence="7">
    <location>
        <begin position="211"/>
        <end position="230"/>
    </location>
</feature>
<feature type="transmembrane region" description="Helical" evidence="7">
    <location>
        <begin position="314"/>
        <end position="336"/>
    </location>
</feature>
<keyword evidence="2 7" id="KW-0813">Transport</keyword>
<dbReference type="CDD" id="cd06261">
    <property type="entry name" value="TM_PBP2"/>
    <property type="match status" value="1"/>
</dbReference>
<reference evidence="9 10" key="1">
    <citation type="submission" date="2017-05" db="EMBL/GenBank/DDBJ databases">
        <title>Genome Sequence of Loktanella vestfoldensis Strain SMR4r Isolated from a Culture of the Diatom Skeletonema marinoi.</title>
        <authorList>
            <person name="Topel M."/>
            <person name="Pinder M.I.M."/>
            <person name="Johansson O.N."/>
            <person name="Kourtchenko O."/>
            <person name="Godhe A."/>
            <person name="Clarke A.K."/>
        </authorList>
    </citation>
    <scope>NUCLEOTIDE SEQUENCE [LARGE SCALE GENOMIC DNA]</scope>
    <source>
        <strain evidence="9 10">SMR4r</strain>
    </source>
</reference>
<evidence type="ECO:0000256" key="1">
    <source>
        <dbReference type="ARBA" id="ARBA00004651"/>
    </source>
</evidence>
<dbReference type="Gene3D" id="1.10.3720.10">
    <property type="entry name" value="MetI-like"/>
    <property type="match status" value="1"/>
</dbReference>
<keyword evidence="3" id="KW-1003">Cell membrane</keyword>
<proteinExistence type="inferred from homology"/>
<dbReference type="InterPro" id="IPR035906">
    <property type="entry name" value="MetI-like_sf"/>
</dbReference>
<keyword evidence="4 7" id="KW-0812">Transmembrane</keyword>
<dbReference type="SUPFAM" id="SSF161098">
    <property type="entry name" value="MetI-like"/>
    <property type="match status" value="1"/>
</dbReference>
<evidence type="ECO:0000256" key="7">
    <source>
        <dbReference type="RuleBase" id="RU363032"/>
    </source>
</evidence>
<dbReference type="InterPro" id="IPR000515">
    <property type="entry name" value="MetI-like"/>
</dbReference>
<evidence type="ECO:0000259" key="8">
    <source>
        <dbReference type="PROSITE" id="PS50928"/>
    </source>
</evidence>
<accession>A0A1Y0EBX0</accession>
<feature type="domain" description="ABC transmembrane type-1" evidence="8">
    <location>
        <begin position="129"/>
        <end position="333"/>
    </location>
</feature>
<comment type="subcellular location">
    <subcellularLocation>
        <location evidence="1 7">Cell membrane</location>
        <topology evidence="1 7">Multi-pass membrane protein</topology>
    </subcellularLocation>
</comment>
<feature type="transmembrane region" description="Helical" evidence="7">
    <location>
        <begin position="167"/>
        <end position="191"/>
    </location>
</feature>
<dbReference type="PANTHER" id="PTHR43163">
    <property type="entry name" value="DIPEPTIDE TRANSPORT SYSTEM PERMEASE PROTEIN DPPB-RELATED"/>
    <property type="match status" value="1"/>
</dbReference>
<evidence type="ECO:0000256" key="5">
    <source>
        <dbReference type="ARBA" id="ARBA00022989"/>
    </source>
</evidence>
<evidence type="ECO:0000313" key="10">
    <source>
        <dbReference type="Proteomes" id="UP000195273"/>
    </source>
</evidence>
<dbReference type="GO" id="GO:0071916">
    <property type="term" value="F:dipeptide transmembrane transporter activity"/>
    <property type="evidence" value="ECO:0007669"/>
    <property type="project" value="TreeGrafter"/>
</dbReference>
<evidence type="ECO:0000256" key="2">
    <source>
        <dbReference type="ARBA" id="ARBA00022448"/>
    </source>
</evidence>
<dbReference type="AlphaFoldDB" id="A0A1Y0EBX0"/>
<dbReference type="Pfam" id="PF19300">
    <property type="entry name" value="BPD_transp_1_N"/>
    <property type="match status" value="1"/>
</dbReference>
<dbReference type="InterPro" id="IPR045621">
    <property type="entry name" value="BPD_transp_1_N"/>
</dbReference>
<dbReference type="KEGG" id="lvs:LOKVESSMR4R_01546"/>
<dbReference type="Pfam" id="PF00528">
    <property type="entry name" value="BPD_transp_1"/>
    <property type="match status" value="1"/>
</dbReference>
<dbReference type="EMBL" id="CP021431">
    <property type="protein sequence ID" value="ARU00862.1"/>
    <property type="molecule type" value="Genomic_DNA"/>
</dbReference>
<organism evidence="9 10">
    <name type="scientific">Yoonia vestfoldensis</name>
    <dbReference type="NCBI Taxonomy" id="245188"/>
    <lineage>
        <taxon>Bacteria</taxon>
        <taxon>Pseudomonadati</taxon>
        <taxon>Pseudomonadota</taxon>
        <taxon>Alphaproteobacteria</taxon>
        <taxon>Rhodobacterales</taxon>
        <taxon>Paracoccaceae</taxon>
        <taxon>Yoonia</taxon>
    </lineage>
</organism>
<sequence>MVSRCCNSSAARDPVKTCPAVTKAGHVVLSEGDDMLQYAFQRVLLALAIIFVAISALYTIMITLPGDPTTILLGPRATPELRAAFRANMGLDDPVLVQIVNFWGRILGGDMGTDYNRNRPVAEAVFNALPHTMALVFCAIFWSAALGIMLGAFSADNRNSWLDRISGILSVGFIAAPSFVVALYSLLLFGVILRWFPTIGAGESGDLGSRLFHLALPSFAIGLAWVGYIARIVRAAMLETLGENYIRTARAFGLPRRMVIYQYALRVAILPAVQVLGVGIGGMLSSAVFAEIVFSRPGIGSLIYESVSGRNYPVVMGAMLVAIGFFVTCALIADLVNAALDPRQRVT</sequence>
<keyword evidence="5 7" id="KW-1133">Transmembrane helix</keyword>